<sequence length="302" mass="34467">MNTNLSSKDKEISEINKNRSEITWNRVDSVNTIMLLIIAVSNVFINLNLNSVNQKLEDAKFFETTIDHLASNAENREIALSMLYSLYILEEKLPKHRDMLIDVSETILETNLTSQEKNIPISQKALKIIKALDAEKAKEVESKIAQTPGSKTDPNPNISEQSKSIDKSDLKKNNAFVSALLNTVEQAKDEKKGLVFIQYNNQNKKEDIDKFRETLSEKWNAPGIEFVAVYKSPSGKYGDIRYFHTDEESLANELQVTLNQKYCPEKPEGCFVSHDLSGNYPNLPKKQFEIWIDVNKIPEPFH</sequence>
<dbReference type="Proteomes" id="UP000319313">
    <property type="component" value="Unassembled WGS sequence"/>
</dbReference>
<accession>A0A552DUX1</accession>
<gene>
    <name evidence="2" type="ORF">EWV81_11015</name>
</gene>
<feature type="compositionally biased region" description="Polar residues" evidence="1">
    <location>
        <begin position="144"/>
        <end position="162"/>
    </location>
</feature>
<organism evidence="2 3">
    <name type="scientific">Microcystis aeruginosa Ma_SC_T_19800800_S464</name>
    <dbReference type="NCBI Taxonomy" id="2486257"/>
    <lineage>
        <taxon>Bacteria</taxon>
        <taxon>Bacillati</taxon>
        <taxon>Cyanobacteriota</taxon>
        <taxon>Cyanophyceae</taxon>
        <taxon>Oscillatoriophycideae</taxon>
        <taxon>Chroococcales</taxon>
        <taxon>Microcystaceae</taxon>
        <taxon>Microcystis</taxon>
    </lineage>
</organism>
<dbReference type="EMBL" id="SFBL01000087">
    <property type="protein sequence ID" value="TRU26035.1"/>
    <property type="molecule type" value="Genomic_DNA"/>
</dbReference>
<comment type="caution">
    <text evidence="2">The sequence shown here is derived from an EMBL/GenBank/DDBJ whole genome shotgun (WGS) entry which is preliminary data.</text>
</comment>
<evidence type="ECO:0000313" key="2">
    <source>
        <dbReference type="EMBL" id="TRU26035.1"/>
    </source>
</evidence>
<protein>
    <submittedName>
        <fullName evidence="2">Uncharacterized protein</fullName>
    </submittedName>
</protein>
<evidence type="ECO:0000256" key="1">
    <source>
        <dbReference type="SAM" id="MobiDB-lite"/>
    </source>
</evidence>
<feature type="region of interest" description="Disordered" evidence="1">
    <location>
        <begin position="140"/>
        <end position="166"/>
    </location>
</feature>
<evidence type="ECO:0000313" key="3">
    <source>
        <dbReference type="Proteomes" id="UP000319313"/>
    </source>
</evidence>
<proteinExistence type="predicted"/>
<dbReference type="AlphaFoldDB" id="A0A552DUX1"/>
<reference evidence="2 3" key="1">
    <citation type="submission" date="2019-01" db="EMBL/GenBank/DDBJ databases">
        <title>Coherence of Microcystis species and biogeography revealed through population genomics.</title>
        <authorList>
            <person name="Perez-Carrascal O.M."/>
            <person name="Terrat Y."/>
            <person name="Giani A."/>
            <person name="Fortin N."/>
            <person name="Tromas N."/>
            <person name="Shapiro B.J."/>
        </authorList>
    </citation>
    <scope>NUCLEOTIDE SEQUENCE [LARGE SCALE GENOMIC DNA]</scope>
    <source>
        <strain evidence="2">Ma_SC_T_19800800_S464</strain>
    </source>
</reference>
<name>A0A552DUX1_MICAE</name>